<keyword evidence="2 5" id="KW-0812">Transmembrane</keyword>
<dbReference type="InterPro" id="IPR014743">
    <property type="entry name" value="Cl-channel_core"/>
</dbReference>
<protein>
    <submittedName>
        <fullName evidence="6">Chloride channel protein</fullName>
    </submittedName>
</protein>
<dbReference type="SUPFAM" id="SSF81340">
    <property type="entry name" value="Clc chloride channel"/>
    <property type="match status" value="1"/>
</dbReference>
<evidence type="ECO:0000256" key="3">
    <source>
        <dbReference type="ARBA" id="ARBA00022989"/>
    </source>
</evidence>
<keyword evidence="3 5" id="KW-1133">Transmembrane helix</keyword>
<evidence type="ECO:0000313" key="7">
    <source>
        <dbReference type="Proteomes" id="UP000729290"/>
    </source>
</evidence>
<dbReference type="Gene3D" id="1.10.3080.10">
    <property type="entry name" value="Clc chloride channel"/>
    <property type="match status" value="1"/>
</dbReference>
<feature type="transmembrane region" description="Helical" evidence="5">
    <location>
        <begin position="313"/>
        <end position="337"/>
    </location>
</feature>
<feature type="transmembrane region" description="Helical" evidence="5">
    <location>
        <begin position="6"/>
        <end position="29"/>
    </location>
</feature>
<organism evidence="6 7">
    <name type="scientific">Anaerotignum lactatifermentans</name>
    <dbReference type="NCBI Taxonomy" id="160404"/>
    <lineage>
        <taxon>Bacteria</taxon>
        <taxon>Bacillati</taxon>
        <taxon>Bacillota</taxon>
        <taxon>Clostridia</taxon>
        <taxon>Lachnospirales</taxon>
        <taxon>Anaerotignaceae</taxon>
        <taxon>Anaerotignum</taxon>
    </lineage>
</organism>
<gene>
    <name evidence="6" type="ORF">H9X83_07350</name>
</gene>
<evidence type="ECO:0000313" key="6">
    <source>
        <dbReference type="EMBL" id="MBM6877974.1"/>
    </source>
</evidence>
<accession>A0ABS2G963</accession>
<evidence type="ECO:0000256" key="2">
    <source>
        <dbReference type="ARBA" id="ARBA00022692"/>
    </source>
</evidence>
<dbReference type="Proteomes" id="UP000729290">
    <property type="component" value="Unassembled WGS sequence"/>
</dbReference>
<proteinExistence type="predicted"/>
<evidence type="ECO:0000256" key="1">
    <source>
        <dbReference type="ARBA" id="ARBA00004141"/>
    </source>
</evidence>
<keyword evidence="4 5" id="KW-0472">Membrane</keyword>
<feature type="transmembrane region" description="Helical" evidence="5">
    <location>
        <begin position="357"/>
        <end position="383"/>
    </location>
</feature>
<dbReference type="EMBL" id="JACSNV010000008">
    <property type="protein sequence ID" value="MBM6877974.1"/>
    <property type="molecule type" value="Genomic_DNA"/>
</dbReference>
<comment type="caution">
    <text evidence="6">The sequence shown here is derived from an EMBL/GenBank/DDBJ whole genome shotgun (WGS) entry which is preliminary data.</text>
</comment>
<evidence type="ECO:0000256" key="4">
    <source>
        <dbReference type="ARBA" id="ARBA00023136"/>
    </source>
</evidence>
<dbReference type="PRINTS" id="PR00762">
    <property type="entry name" value="CLCHANNEL"/>
</dbReference>
<feature type="transmembrane region" description="Helical" evidence="5">
    <location>
        <begin position="242"/>
        <end position="261"/>
    </location>
</feature>
<name>A0ABS2G963_9FIRM</name>
<sequence>MWKIIAWSIPIGAAAGAITAVFGHMLLFITKIRDSAPMHFLPFLALAGAAMVWAYETWGGESKEGMGLVFSVGHGEKQRIPTRLIPLIMVSTWLTHLFGGSAGREGVAVQIGAAVSNRMSRNNSEAGAARIYLMVGMAAGFAGLFQTPLAAAAFAVEVLLVGRLAVGALLPALTASFAAYGVSSFLRLEKFTVEILELPDISPAMWGKLLLLGILFGMTGTFFAWLLSLAKKRAVQWIPHPVKRIFFFGIVLTVCLMVLGKGRYCGLGTNLISASFSGEEILSYDWIIKLLLTVFTLAIGFQGGEVTPLFSMGASLGVALSGFFGMPVAFTAALGYATVFGSATNTIFAPILIGCEVFGFSMAPFFLVVCLMAHLFSPFASIYGRQKRLKWKEQWKGLFSGEDL</sequence>
<dbReference type="Pfam" id="PF00654">
    <property type="entry name" value="Voltage_CLC"/>
    <property type="match status" value="1"/>
</dbReference>
<evidence type="ECO:0000256" key="5">
    <source>
        <dbReference type="SAM" id="Phobius"/>
    </source>
</evidence>
<dbReference type="PANTHER" id="PTHR43427">
    <property type="entry name" value="CHLORIDE CHANNEL PROTEIN CLC-E"/>
    <property type="match status" value="1"/>
</dbReference>
<reference evidence="6 7" key="1">
    <citation type="journal article" date="2021" name="Sci. Rep.">
        <title>The distribution of antibiotic resistance genes in chicken gut microbiota commensals.</title>
        <authorList>
            <person name="Juricova H."/>
            <person name="Matiasovicova J."/>
            <person name="Kubasova T."/>
            <person name="Cejkova D."/>
            <person name="Rychlik I."/>
        </authorList>
    </citation>
    <scope>NUCLEOTIDE SEQUENCE [LARGE SCALE GENOMIC DNA]</scope>
    <source>
        <strain evidence="6 7">An431b</strain>
    </source>
</reference>
<dbReference type="InterPro" id="IPR050368">
    <property type="entry name" value="ClC-type_chloride_channel"/>
</dbReference>
<comment type="subcellular location">
    <subcellularLocation>
        <location evidence="1">Membrane</location>
        <topology evidence="1">Multi-pass membrane protein</topology>
    </subcellularLocation>
</comment>
<feature type="transmembrane region" description="Helical" evidence="5">
    <location>
        <begin position="206"/>
        <end position="230"/>
    </location>
</feature>
<feature type="transmembrane region" description="Helical" evidence="5">
    <location>
        <begin position="36"/>
        <end position="55"/>
    </location>
</feature>
<dbReference type="PANTHER" id="PTHR43427:SF12">
    <property type="entry name" value="CHLORIDE TRANSPORTER"/>
    <property type="match status" value="1"/>
</dbReference>
<keyword evidence="7" id="KW-1185">Reference proteome</keyword>
<feature type="transmembrane region" description="Helical" evidence="5">
    <location>
        <begin position="131"/>
        <end position="156"/>
    </location>
</feature>
<feature type="transmembrane region" description="Helical" evidence="5">
    <location>
        <begin position="168"/>
        <end position="186"/>
    </location>
</feature>
<dbReference type="InterPro" id="IPR001807">
    <property type="entry name" value="ClC"/>
</dbReference>
<feature type="transmembrane region" description="Helical" evidence="5">
    <location>
        <begin position="281"/>
        <end position="301"/>
    </location>
</feature>